<protein>
    <recommendedName>
        <fullName evidence="3">Gamma-glutamyl kinase</fullName>
    </recommendedName>
</protein>
<dbReference type="AlphaFoldDB" id="A0A2W5TU23"/>
<dbReference type="SUPFAM" id="SSF52540">
    <property type="entry name" value="P-loop containing nucleoside triphosphate hydrolases"/>
    <property type="match status" value="1"/>
</dbReference>
<evidence type="ECO:0008006" key="3">
    <source>
        <dbReference type="Google" id="ProtNLM"/>
    </source>
</evidence>
<reference evidence="1 2" key="1">
    <citation type="submission" date="2017-08" db="EMBL/GenBank/DDBJ databases">
        <title>Infants hospitalized years apart are colonized by the same room-sourced microbial strains.</title>
        <authorList>
            <person name="Brooks B."/>
            <person name="Olm M.R."/>
            <person name="Firek B.A."/>
            <person name="Baker R."/>
            <person name="Thomas B.C."/>
            <person name="Morowitz M.J."/>
            <person name="Banfield J.F."/>
        </authorList>
    </citation>
    <scope>NUCLEOTIDE SEQUENCE [LARGE SCALE GENOMIC DNA]</scope>
    <source>
        <strain evidence="1">S2_003_000_R2_11</strain>
    </source>
</reference>
<accession>A0A2W5TU23</accession>
<dbReference type="Proteomes" id="UP000248975">
    <property type="component" value="Unassembled WGS sequence"/>
</dbReference>
<name>A0A2W5TU23_CERSP</name>
<sequence>MLIFWEQGLVLLATPKTGSTAIAAALGPLATVRLGQPTALKHTSVHRYHRFIAPYLAASSGRQFEVVALMREPIDWLGSWYRYRLRADLPDPARSTAHMSFDDFLRAYCSDPQPEFAAVGSQARFLRPRQGAGVDHLFRYENMKGFIRFFEERLETTIDLPRRNVSPQASLDLSPATQILARKQLAPDLALYEGLSR</sequence>
<proteinExistence type="predicted"/>
<organism evidence="1 2">
    <name type="scientific">Cereibacter sphaeroides</name>
    <name type="common">Rhodobacter sphaeroides</name>
    <dbReference type="NCBI Taxonomy" id="1063"/>
    <lineage>
        <taxon>Bacteria</taxon>
        <taxon>Pseudomonadati</taxon>
        <taxon>Pseudomonadota</taxon>
        <taxon>Alphaproteobacteria</taxon>
        <taxon>Rhodobacterales</taxon>
        <taxon>Paracoccaceae</taxon>
        <taxon>Cereibacter</taxon>
    </lineage>
</organism>
<gene>
    <name evidence="1" type="ORF">DI533_02220</name>
</gene>
<dbReference type="EMBL" id="QFQS01000001">
    <property type="protein sequence ID" value="PZQ99507.1"/>
    <property type="molecule type" value="Genomic_DNA"/>
</dbReference>
<dbReference type="Gene3D" id="3.40.50.300">
    <property type="entry name" value="P-loop containing nucleotide triphosphate hydrolases"/>
    <property type="match status" value="1"/>
</dbReference>
<evidence type="ECO:0000313" key="2">
    <source>
        <dbReference type="Proteomes" id="UP000248975"/>
    </source>
</evidence>
<dbReference type="InterPro" id="IPR027417">
    <property type="entry name" value="P-loop_NTPase"/>
</dbReference>
<comment type="caution">
    <text evidence="1">The sequence shown here is derived from an EMBL/GenBank/DDBJ whole genome shotgun (WGS) entry which is preliminary data.</text>
</comment>
<evidence type="ECO:0000313" key="1">
    <source>
        <dbReference type="EMBL" id="PZQ99507.1"/>
    </source>
</evidence>